<reference evidence="2" key="1">
    <citation type="journal article" date="2021" name="Open Biol.">
        <title>Shared evolutionary footprints suggest mitochondrial oxidative damage underlies multiple complex I losses in fungi.</title>
        <authorList>
            <person name="Schikora-Tamarit M.A."/>
            <person name="Marcet-Houben M."/>
            <person name="Nosek J."/>
            <person name="Gabaldon T."/>
        </authorList>
    </citation>
    <scope>NUCLEOTIDE SEQUENCE</scope>
    <source>
        <strain evidence="2">NCAIM Y.01608</strain>
    </source>
</reference>
<dbReference type="InterPro" id="IPR007577">
    <property type="entry name" value="GlycoTrfase_DXD_sugar-bd_CS"/>
</dbReference>
<dbReference type="PANTHER" id="PTHR31834:SF1">
    <property type="entry name" value="INITIATION-SPECIFIC ALPHA-1,6-MANNOSYLTRANSFERASE"/>
    <property type="match status" value="1"/>
</dbReference>
<comment type="similarity">
    <text evidence="1">Belongs to the glycosyltransferase 32 family.</text>
</comment>
<reference evidence="2" key="2">
    <citation type="submission" date="2021-01" db="EMBL/GenBank/DDBJ databases">
        <authorList>
            <person name="Schikora-Tamarit M.A."/>
        </authorList>
    </citation>
    <scope>NUCLEOTIDE SEQUENCE</scope>
    <source>
        <strain evidence="2">NCAIM Y.01608</strain>
    </source>
</reference>
<sequence>MYSSFSRYIESPGPNTKEMAPSQVPRYIYNLWRSYKYMILSTVAVFILLNLSLGDPTNSVRKRYSLSDFYPQSFFGNATLIKTPPPRKNIHDMYTIEARLIHYFPYDAEGEIENNIWQMWQQRPDDRKFPVNCFPHIQRWRLVNDDYNHNLILTSEGESLVSDYLKDQVPEVLDALLKLPDPRLKYEFLKYLIVYIGGGLFADIDTICVKPMKYWYESRIIPGKLMVGISTDYNDENWTLLYNRRLSFSNKLFKAKSHHPFLAKLIARITYMVHNDDRIIHEIDWNTAFENLDSNGEPLTQCTGESVFTDTLFEYLNELESPFIYRVARTDKDLLPQKIVGPETQDRISYKLLSLAVGPTQVDDVIIMPEITFRGSKEFESHNSKTLKQDYTAEYDDENKREGYEKLYYARPLNILTWDDFDSSK</sequence>
<dbReference type="EMBL" id="JAEUBD010000983">
    <property type="protein sequence ID" value="KAH3669912.1"/>
    <property type="molecule type" value="Genomic_DNA"/>
</dbReference>
<dbReference type="AlphaFoldDB" id="A0A1B7SLG4"/>
<dbReference type="GO" id="GO:0000136">
    <property type="term" value="C:mannan polymerase complex"/>
    <property type="evidence" value="ECO:0007669"/>
    <property type="project" value="TreeGrafter"/>
</dbReference>
<organism evidence="2 3">
    <name type="scientific">Ogataea polymorpha</name>
    <dbReference type="NCBI Taxonomy" id="460523"/>
    <lineage>
        <taxon>Eukaryota</taxon>
        <taxon>Fungi</taxon>
        <taxon>Dikarya</taxon>
        <taxon>Ascomycota</taxon>
        <taxon>Saccharomycotina</taxon>
        <taxon>Pichiomycetes</taxon>
        <taxon>Pichiales</taxon>
        <taxon>Pichiaceae</taxon>
        <taxon>Ogataea</taxon>
    </lineage>
</organism>
<dbReference type="InterPro" id="IPR029044">
    <property type="entry name" value="Nucleotide-diphossugar_trans"/>
</dbReference>
<comment type="caution">
    <text evidence="2">The sequence shown here is derived from an EMBL/GenBank/DDBJ whole genome shotgun (WGS) entry which is preliminary data.</text>
</comment>
<evidence type="ECO:0000313" key="2">
    <source>
        <dbReference type="EMBL" id="KAH3669912.1"/>
    </source>
</evidence>
<evidence type="ECO:0000256" key="1">
    <source>
        <dbReference type="ARBA" id="ARBA00009003"/>
    </source>
</evidence>
<dbReference type="GO" id="GO:0000009">
    <property type="term" value="F:alpha-1,6-mannosyltransferase activity"/>
    <property type="evidence" value="ECO:0007669"/>
    <property type="project" value="InterPro"/>
</dbReference>
<evidence type="ECO:0000313" key="3">
    <source>
        <dbReference type="Proteomes" id="UP000788993"/>
    </source>
</evidence>
<dbReference type="Proteomes" id="UP000788993">
    <property type="component" value="Unassembled WGS sequence"/>
</dbReference>
<dbReference type="GO" id="GO:0006487">
    <property type="term" value="P:protein N-linked glycosylation"/>
    <property type="evidence" value="ECO:0007669"/>
    <property type="project" value="TreeGrafter"/>
</dbReference>
<gene>
    <name evidence="2" type="ORF">OGATHE_002724</name>
</gene>
<dbReference type="Pfam" id="PF04488">
    <property type="entry name" value="Gly_transf_sug"/>
    <property type="match status" value="1"/>
</dbReference>
<accession>A0A1B7SLG4</accession>
<dbReference type="InterPro" id="IPR039367">
    <property type="entry name" value="Och1-like"/>
</dbReference>
<protein>
    <submittedName>
        <fullName evidence="2">Uncharacterized protein</fullName>
    </submittedName>
</protein>
<keyword evidence="3" id="KW-1185">Reference proteome</keyword>
<dbReference type="Gene3D" id="3.90.550.20">
    <property type="match status" value="1"/>
</dbReference>
<dbReference type="RefSeq" id="XP_018212133.1">
    <property type="nucleotide sequence ID" value="XM_018357979.1"/>
</dbReference>
<dbReference type="PANTHER" id="PTHR31834">
    <property type="entry name" value="INITIATION-SPECIFIC ALPHA-1,6-MANNOSYLTRANSFERASE"/>
    <property type="match status" value="1"/>
</dbReference>
<name>A0A1B7SLG4_9ASCO</name>
<dbReference type="OrthoDB" id="409543at2759"/>
<dbReference type="SUPFAM" id="SSF53448">
    <property type="entry name" value="Nucleotide-diphospho-sugar transferases"/>
    <property type="match status" value="1"/>
</dbReference>
<proteinExistence type="inferred from homology"/>